<keyword evidence="2" id="KW-1133">Transmembrane helix</keyword>
<dbReference type="EMBL" id="JAVMIP010000001">
    <property type="protein sequence ID" value="MDS3859565.1"/>
    <property type="molecule type" value="Genomic_DNA"/>
</dbReference>
<dbReference type="RefSeq" id="WP_322876873.1">
    <property type="nucleotide sequence ID" value="NZ_JAVMIP010000001.1"/>
</dbReference>
<feature type="transmembrane region" description="Helical" evidence="2">
    <location>
        <begin position="47"/>
        <end position="68"/>
    </location>
</feature>
<accession>A0AAE4FP75</accession>
<name>A0AAE4FP75_9CYAN</name>
<feature type="transmembrane region" description="Helical" evidence="2">
    <location>
        <begin position="5"/>
        <end position="27"/>
    </location>
</feature>
<feature type="region of interest" description="Disordered" evidence="1">
    <location>
        <begin position="78"/>
        <end position="101"/>
    </location>
</feature>
<comment type="caution">
    <text evidence="3">The sequence shown here is derived from an EMBL/GenBank/DDBJ whole genome shotgun (WGS) entry which is preliminary data.</text>
</comment>
<gene>
    <name evidence="3" type="ORF">RIF25_01965</name>
</gene>
<dbReference type="Proteomes" id="UP001268256">
    <property type="component" value="Unassembled WGS sequence"/>
</dbReference>
<keyword evidence="4" id="KW-1185">Reference proteome</keyword>
<protein>
    <submittedName>
        <fullName evidence="3">Uncharacterized protein</fullName>
    </submittedName>
</protein>
<evidence type="ECO:0000256" key="2">
    <source>
        <dbReference type="SAM" id="Phobius"/>
    </source>
</evidence>
<sequence>MKKSLLMFLGILPNTLLTVLIAVTAALRFYEPTDFPPQFPPGTFRDWSLWAFAATLLVALVDLGLKWFNGNLARNREDQARDQANQARNREIEREQRQIERKQYQDRRDFALLTYLAEPTPENQQKLTAICQEIQQNMDD</sequence>
<evidence type="ECO:0000313" key="3">
    <source>
        <dbReference type="EMBL" id="MDS3859565.1"/>
    </source>
</evidence>
<feature type="compositionally biased region" description="Basic and acidic residues" evidence="1">
    <location>
        <begin position="88"/>
        <end position="101"/>
    </location>
</feature>
<keyword evidence="2" id="KW-0812">Transmembrane</keyword>
<reference evidence="4" key="1">
    <citation type="submission" date="2023-07" db="EMBL/GenBank/DDBJ databases">
        <authorList>
            <person name="Luz R."/>
            <person name="Cordeiro R."/>
            <person name="Fonseca A."/>
            <person name="Goncalves V."/>
        </authorList>
    </citation>
    <scope>NUCLEOTIDE SEQUENCE [LARGE SCALE GENOMIC DNA]</scope>
    <source>
        <strain evidence="4">BACA0444</strain>
    </source>
</reference>
<evidence type="ECO:0000313" key="4">
    <source>
        <dbReference type="Proteomes" id="UP001268256"/>
    </source>
</evidence>
<dbReference type="AlphaFoldDB" id="A0AAE4FP75"/>
<organism evidence="3 4">
    <name type="scientific">Pseudocalidococcus azoricus BACA0444</name>
    <dbReference type="NCBI Taxonomy" id="2918990"/>
    <lineage>
        <taxon>Bacteria</taxon>
        <taxon>Bacillati</taxon>
        <taxon>Cyanobacteriota</taxon>
        <taxon>Cyanophyceae</taxon>
        <taxon>Acaryochloridales</taxon>
        <taxon>Thermosynechococcaceae</taxon>
        <taxon>Pseudocalidococcus</taxon>
        <taxon>Pseudocalidococcus azoricus</taxon>
    </lineage>
</organism>
<keyword evidence="2" id="KW-0472">Membrane</keyword>
<evidence type="ECO:0000256" key="1">
    <source>
        <dbReference type="SAM" id="MobiDB-lite"/>
    </source>
</evidence>
<proteinExistence type="predicted"/>